<dbReference type="EMBL" id="LRQE01000012">
    <property type="protein sequence ID" value="KXA31441.1"/>
    <property type="molecule type" value="Genomic_DNA"/>
</dbReference>
<dbReference type="SMART" id="SM00862">
    <property type="entry name" value="Trans_reg_C"/>
    <property type="match status" value="1"/>
</dbReference>
<evidence type="ECO:0000256" key="5">
    <source>
        <dbReference type="ARBA" id="ARBA00023163"/>
    </source>
</evidence>
<evidence type="ECO:0000256" key="6">
    <source>
        <dbReference type="PROSITE-ProRule" id="PRU00169"/>
    </source>
</evidence>
<dbReference type="PANTHER" id="PTHR48111">
    <property type="entry name" value="REGULATOR OF RPOS"/>
    <property type="match status" value="1"/>
</dbReference>
<dbReference type="GO" id="GO:0006355">
    <property type="term" value="P:regulation of DNA-templated transcription"/>
    <property type="evidence" value="ECO:0007669"/>
    <property type="project" value="InterPro"/>
</dbReference>
<sequence>MDFLYNYKYRGDILKTKVLLVEDEESIRKFVKINLEREGYTIFEAGSGEEGIEIARRELPDIVVLDIMLPGIDGFEVCKTLRGEFPSLGIIMLTAKAEDYDKIMGLQYGTDDYLTKPFNPTELTLRIKSIERRLEIGEENESNLITDPPFKIDSYSRKFYKDDVELELTPTEYQIIKIFMTNPGKAMTRNEILKLVWGDDFLGDSKIVDVNIRRLRSKIETNPAKPDYIETVWGTGYRWK</sequence>
<feature type="domain" description="OmpR/PhoB-type" evidence="9">
    <location>
        <begin position="142"/>
        <end position="240"/>
    </location>
</feature>
<keyword evidence="1 6" id="KW-0597">Phosphoprotein</keyword>
<evidence type="ECO:0000259" key="9">
    <source>
        <dbReference type="PROSITE" id="PS51755"/>
    </source>
</evidence>
<evidence type="ECO:0000313" key="10">
    <source>
        <dbReference type="EMBL" id="KXA31441.1"/>
    </source>
</evidence>
<feature type="DNA-binding region" description="OmpR/PhoB-type" evidence="7">
    <location>
        <begin position="142"/>
        <end position="240"/>
    </location>
</feature>
<name>A0A133PRL2_9FIRM</name>
<proteinExistence type="predicted"/>
<evidence type="ECO:0000256" key="7">
    <source>
        <dbReference type="PROSITE-ProRule" id="PRU01091"/>
    </source>
</evidence>
<accession>A0A133PRL2</accession>
<dbReference type="InterPro" id="IPR001867">
    <property type="entry name" value="OmpR/PhoB-type_DNA-bd"/>
</dbReference>
<protein>
    <submittedName>
        <fullName evidence="10">Putative alkaline phosphatase synthesis transcriptional regulatory protein PhoP</fullName>
    </submittedName>
</protein>
<evidence type="ECO:0000256" key="1">
    <source>
        <dbReference type="ARBA" id="ARBA00022553"/>
    </source>
</evidence>
<evidence type="ECO:0000256" key="3">
    <source>
        <dbReference type="ARBA" id="ARBA00023015"/>
    </source>
</evidence>
<evidence type="ECO:0000256" key="4">
    <source>
        <dbReference type="ARBA" id="ARBA00023125"/>
    </source>
</evidence>
<dbReference type="FunFam" id="1.10.10.10:FF:000018">
    <property type="entry name" value="DNA-binding response regulator ResD"/>
    <property type="match status" value="1"/>
</dbReference>
<dbReference type="PROSITE" id="PS50110">
    <property type="entry name" value="RESPONSE_REGULATORY"/>
    <property type="match status" value="1"/>
</dbReference>
<dbReference type="PROSITE" id="PS51755">
    <property type="entry name" value="OMPR_PHOB"/>
    <property type="match status" value="1"/>
</dbReference>
<dbReference type="InterPro" id="IPR039420">
    <property type="entry name" value="WalR-like"/>
</dbReference>
<dbReference type="Proteomes" id="UP000070174">
    <property type="component" value="Unassembled WGS sequence"/>
</dbReference>
<dbReference type="CDD" id="cd00383">
    <property type="entry name" value="trans_reg_C"/>
    <property type="match status" value="1"/>
</dbReference>
<evidence type="ECO:0000313" key="11">
    <source>
        <dbReference type="Proteomes" id="UP000070174"/>
    </source>
</evidence>
<keyword evidence="2" id="KW-0902">Two-component regulatory system</keyword>
<dbReference type="GO" id="GO:0000976">
    <property type="term" value="F:transcription cis-regulatory region binding"/>
    <property type="evidence" value="ECO:0007669"/>
    <property type="project" value="TreeGrafter"/>
</dbReference>
<dbReference type="GO" id="GO:0000156">
    <property type="term" value="F:phosphorelay response regulator activity"/>
    <property type="evidence" value="ECO:0007669"/>
    <property type="project" value="TreeGrafter"/>
</dbReference>
<dbReference type="SMART" id="SM00448">
    <property type="entry name" value="REC"/>
    <property type="match status" value="1"/>
</dbReference>
<feature type="domain" description="Response regulatory" evidence="8">
    <location>
        <begin position="17"/>
        <end position="131"/>
    </location>
</feature>
<dbReference type="FunFam" id="3.40.50.2300:FF:000001">
    <property type="entry name" value="DNA-binding response regulator PhoB"/>
    <property type="match status" value="1"/>
</dbReference>
<dbReference type="AlphaFoldDB" id="A0A133PRL2"/>
<evidence type="ECO:0000259" key="8">
    <source>
        <dbReference type="PROSITE" id="PS50110"/>
    </source>
</evidence>
<dbReference type="GO" id="GO:0032993">
    <property type="term" value="C:protein-DNA complex"/>
    <property type="evidence" value="ECO:0007669"/>
    <property type="project" value="TreeGrafter"/>
</dbReference>
<keyword evidence="4 7" id="KW-0238">DNA-binding</keyword>
<dbReference type="InterPro" id="IPR036388">
    <property type="entry name" value="WH-like_DNA-bd_sf"/>
</dbReference>
<dbReference type="SUPFAM" id="SSF52172">
    <property type="entry name" value="CheY-like"/>
    <property type="match status" value="1"/>
</dbReference>
<dbReference type="Pfam" id="PF00486">
    <property type="entry name" value="Trans_reg_C"/>
    <property type="match status" value="1"/>
</dbReference>
<dbReference type="PATRIC" id="fig|54005.3.peg.423"/>
<keyword evidence="5" id="KW-0804">Transcription</keyword>
<dbReference type="InterPro" id="IPR011006">
    <property type="entry name" value="CheY-like_superfamily"/>
</dbReference>
<keyword evidence="3" id="KW-0805">Transcription regulation</keyword>
<dbReference type="Gene3D" id="1.10.10.10">
    <property type="entry name" value="Winged helix-like DNA-binding domain superfamily/Winged helix DNA-binding domain"/>
    <property type="match status" value="1"/>
</dbReference>
<organism evidence="10">
    <name type="scientific">Peptoniphilus harei</name>
    <dbReference type="NCBI Taxonomy" id="54005"/>
    <lineage>
        <taxon>Bacteria</taxon>
        <taxon>Bacillati</taxon>
        <taxon>Bacillota</taxon>
        <taxon>Tissierellia</taxon>
        <taxon>Tissierellales</taxon>
        <taxon>Peptoniphilaceae</taxon>
        <taxon>Peptoniphilus</taxon>
    </lineage>
</organism>
<dbReference type="CDD" id="cd17574">
    <property type="entry name" value="REC_OmpR"/>
    <property type="match status" value="1"/>
</dbReference>
<dbReference type="Gene3D" id="3.40.50.2300">
    <property type="match status" value="1"/>
</dbReference>
<comment type="caution">
    <text evidence="10">The sequence shown here is derived from an EMBL/GenBank/DDBJ whole genome shotgun (WGS) entry which is preliminary data.</text>
</comment>
<reference evidence="10 11" key="1">
    <citation type="submission" date="2016-01" db="EMBL/GenBank/DDBJ databases">
        <authorList>
            <person name="Oliw E.H."/>
        </authorList>
    </citation>
    <scope>NUCLEOTIDE SEQUENCE [LARGE SCALE GENOMIC DNA]</scope>
    <source>
        <strain evidence="10 11">CMW7756A</strain>
    </source>
</reference>
<dbReference type="Pfam" id="PF00072">
    <property type="entry name" value="Response_reg"/>
    <property type="match status" value="1"/>
</dbReference>
<gene>
    <name evidence="10" type="ORF">HMPREF3229_00428</name>
</gene>
<feature type="modified residue" description="4-aspartylphosphate" evidence="6">
    <location>
        <position position="66"/>
    </location>
</feature>
<dbReference type="InterPro" id="IPR001789">
    <property type="entry name" value="Sig_transdc_resp-reg_receiver"/>
</dbReference>
<dbReference type="PANTHER" id="PTHR48111:SF54">
    <property type="entry name" value="STAGE 0 SPORULATION PROTEIN A HOMOLOG"/>
    <property type="match status" value="1"/>
</dbReference>
<dbReference type="GO" id="GO:0005829">
    <property type="term" value="C:cytosol"/>
    <property type="evidence" value="ECO:0007669"/>
    <property type="project" value="TreeGrafter"/>
</dbReference>
<evidence type="ECO:0000256" key="2">
    <source>
        <dbReference type="ARBA" id="ARBA00023012"/>
    </source>
</evidence>